<reference evidence="17 18" key="1">
    <citation type="submission" date="2021-06" db="EMBL/GenBank/DDBJ databases">
        <title>A haploid diamondback moth (Plutella xylostella L.) genome assembly resolves 31 chromosomes and identifies a diamide resistance mutation.</title>
        <authorList>
            <person name="Ward C.M."/>
            <person name="Perry K.D."/>
            <person name="Baker G."/>
            <person name="Powis K."/>
            <person name="Heckel D.G."/>
            <person name="Baxter S.W."/>
        </authorList>
    </citation>
    <scope>NUCLEOTIDE SEQUENCE [LARGE SCALE GENOMIC DNA]</scope>
    <source>
        <strain evidence="17 18">LV</strain>
        <tissue evidence="17">Single pupa</tissue>
    </source>
</reference>
<comment type="cofactor">
    <cofactor evidence="1">
        <name>Zn(2+)</name>
        <dbReference type="ChEBI" id="CHEBI:29105"/>
    </cofactor>
</comment>
<feature type="transmembrane region" description="Helical" evidence="14">
    <location>
        <begin position="630"/>
        <end position="650"/>
    </location>
</feature>
<keyword evidence="13" id="KW-0325">Glycoprotein</keyword>
<evidence type="ECO:0000256" key="10">
    <source>
        <dbReference type="ARBA" id="ARBA00022989"/>
    </source>
</evidence>
<evidence type="ECO:0000313" key="18">
    <source>
        <dbReference type="Proteomes" id="UP000823941"/>
    </source>
</evidence>
<evidence type="ECO:0000313" key="17">
    <source>
        <dbReference type="EMBL" id="KAG7301133.1"/>
    </source>
</evidence>
<name>A0ABQ7QB18_PLUXY</name>
<evidence type="ECO:0000256" key="3">
    <source>
        <dbReference type="ARBA" id="ARBA00010918"/>
    </source>
</evidence>
<gene>
    <name evidence="17" type="ORF">JYU34_013974</name>
</gene>
<evidence type="ECO:0000256" key="8">
    <source>
        <dbReference type="ARBA" id="ARBA00022824"/>
    </source>
</evidence>
<feature type="transmembrane region" description="Helical" evidence="14">
    <location>
        <begin position="433"/>
        <end position="458"/>
    </location>
</feature>
<evidence type="ECO:0000256" key="9">
    <source>
        <dbReference type="ARBA" id="ARBA00022833"/>
    </source>
</evidence>
<keyword evidence="7" id="KW-0378">Hydrolase</keyword>
<keyword evidence="4" id="KW-0645">Protease</keyword>
<evidence type="ECO:0000256" key="7">
    <source>
        <dbReference type="ARBA" id="ARBA00022801"/>
    </source>
</evidence>
<keyword evidence="5 14" id="KW-0812">Transmembrane</keyword>
<evidence type="ECO:0008006" key="19">
    <source>
        <dbReference type="Google" id="ProtNLM"/>
    </source>
</evidence>
<dbReference type="InterPro" id="IPR053973">
    <property type="entry name" value="ERMP1-like_C"/>
</dbReference>
<protein>
    <recommendedName>
        <fullName evidence="19">Peptidase M28 domain-containing protein</fullName>
    </recommendedName>
</protein>
<evidence type="ECO:0000256" key="5">
    <source>
        <dbReference type="ARBA" id="ARBA00022692"/>
    </source>
</evidence>
<evidence type="ECO:0000256" key="2">
    <source>
        <dbReference type="ARBA" id="ARBA00004477"/>
    </source>
</evidence>
<proteinExistence type="inferred from homology"/>
<dbReference type="InterPro" id="IPR007484">
    <property type="entry name" value="Peptidase_M28"/>
</dbReference>
<dbReference type="PANTHER" id="PTHR12147">
    <property type="entry name" value="METALLOPEPTIDASE M28 FAMILY MEMBER"/>
    <property type="match status" value="1"/>
</dbReference>
<keyword evidence="8" id="KW-0256">Endoplasmic reticulum</keyword>
<dbReference type="PANTHER" id="PTHR12147:SF22">
    <property type="entry name" value="ENDOPLASMIC RETICULUM METALLOPEPTIDASE 1"/>
    <property type="match status" value="1"/>
</dbReference>
<evidence type="ECO:0000259" key="15">
    <source>
        <dbReference type="Pfam" id="PF04389"/>
    </source>
</evidence>
<feature type="domain" description="Peptidase M28" evidence="15">
    <location>
        <begin position="174"/>
        <end position="355"/>
    </location>
</feature>
<dbReference type="CDD" id="cd03875">
    <property type="entry name" value="M28_Fxna_like"/>
    <property type="match status" value="1"/>
</dbReference>
<feature type="transmembrane region" description="Helical" evidence="14">
    <location>
        <begin position="470"/>
        <end position="493"/>
    </location>
</feature>
<dbReference type="Proteomes" id="UP000823941">
    <property type="component" value="Chromosome 19"/>
</dbReference>
<dbReference type="Pfam" id="PF22248">
    <property type="entry name" value="ERMP1_C"/>
    <property type="match status" value="1"/>
</dbReference>
<feature type="transmembrane region" description="Helical" evidence="14">
    <location>
        <begin position="596"/>
        <end position="618"/>
    </location>
</feature>
<feature type="transmembrane region" description="Helical" evidence="14">
    <location>
        <begin position="560"/>
        <end position="584"/>
    </location>
</feature>
<dbReference type="InterPro" id="IPR045175">
    <property type="entry name" value="M28_fam"/>
</dbReference>
<dbReference type="Gene3D" id="3.40.630.10">
    <property type="entry name" value="Zn peptidases"/>
    <property type="match status" value="1"/>
</dbReference>
<dbReference type="SUPFAM" id="SSF53187">
    <property type="entry name" value="Zn-dependent exopeptidases"/>
    <property type="match status" value="1"/>
</dbReference>
<keyword evidence="6" id="KW-0479">Metal-binding</keyword>
<accession>A0ABQ7QB18</accession>
<sequence>MEYEPDDPLMEHLISKPLDFERLQEEIKENRRRLPPLGPGWLVLGCVLAAAAPLLLQMHHDRLPTPLTRGDAPPTRFCAEIAKEHLHNLTVIGPRVAGSYENEVLAVTTLVATLRRLRAGAAPHHRLDIDVQRASGNFSIDFLDGMNNVYRSVQSVVARVSAAGAPPAPAPAPRDALLLNCHYDTVPDSPGASDDAAGCAVLLEVLRALLARRSPLRRAAVFLFNGAEENIMQASHAFITQHKWAREVRAFINIEACGAGGREVLFQAGPHDPWIMEVYGAVVPHPYASSVAQELFEARLVPGDTDFRIFRDFGNLSGVDLAWSSNGYVYHTALDAAARVPAGSLQRTGDNVLALALGMLNHEAMSLPTARAGPGVFFDVAGLRVLQLAPAAAAAAAVALLLLAGVRVHFTARDAHRQLFIRRSEWWWIAARAAARQAAGAGAGLAAAAATGLTLHVFDARLAWYNTPVLVGPLFALPAVLGAWHVALGGAGGRLAAARGWAARAAGDALALQSAAALAACLLLRMRAGFLPAAAVAAAATDILPSIWKFKDGARWAVHFLAWLLPALLAVDLALGSLQMFIPVLGRAGDAAPADVVVALASGALAQGVCASLQPLVLLTRNPQPLMRGLWALSAVSLLLVLTTSLGMPYSPQRPQRLMLFHTRVTEHGRAADTDHLYWLPATDANTYTYLQKYSRLRVRELRELVPMSEEECSARLYCGAPYYLPVRGLLPRALWLPAPEPPAARLAAAPRLARRR</sequence>
<dbReference type="InterPro" id="IPR048024">
    <property type="entry name" value="Fxna-like_M28_dom"/>
</dbReference>
<feature type="domain" description="Endoplasmic reticulum metallopeptidase 1-like C-terminal" evidence="16">
    <location>
        <begin position="654"/>
        <end position="743"/>
    </location>
</feature>
<comment type="caution">
    <text evidence="17">The sequence shown here is derived from an EMBL/GenBank/DDBJ whole genome shotgun (WGS) entry which is preliminary data.</text>
</comment>
<comment type="subcellular location">
    <subcellularLocation>
        <location evidence="2">Endoplasmic reticulum membrane</location>
        <topology evidence="2">Multi-pass membrane protein</topology>
    </subcellularLocation>
</comment>
<dbReference type="Pfam" id="PF04389">
    <property type="entry name" value="Peptidase_M28"/>
    <property type="match status" value="1"/>
</dbReference>
<comment type="similarity">
    <text evidence="3">Belongs to the peptidase M28 family.</text>
</comment>
<keyword evidence="9" id="KW-0862">Zinc</keyword>
<keyword evidence="12 14" id="KW-0472">Membrane</keyword>
<evidence type="ECO:0000256" key="11">
    <source>
        <dbReference type="ARBA" id="ARBA00023049"/>
    </source>
</evidence>
<evidence type="ECO:0000256" key="1">
    <source>
        <dbReference type="ARBA" id="ARBA00001947"/>
    </source>
</evidence>
<feature type="non-terminal residue" evidence="17">
    <location>
        <position position="757"/>
    </location>
</feature>
<keyword evidence="18" id="KW-1185">Reference proteome</keyword>
<dbReference type="EMBL" id="JAHIBW010000019">
    <property type="protein sequence ID" value="KAG7301133.1"/>
    <property type="molecule type" value="Genomic_DNA"/>
</dbReference>
<evidence type="ECO:0000256" key="12">
    <source>
        <dbReference type="ARBA" id="ARBA00023136"/>
    </source>
</evidence>
<evidence type="ECO:0000256" key="4">
    <source>
        <dbReference type="ARBA" id="ARBA00022670"/>
    </source>
</evidence>
<feature type="transmembrane region" description="Helical" evidence="14">
    <location>
        <begin position="388"/>
        <end position="412"/>
    </location>
</feature>
<organism evidence="17 18">
    <name type="scientific">Plutella xylostella</name>
    <name type="common">Diamondback moth</name>
    <name type="synonym">Plutella maculipennis</name>
    <dbReference type="NCBI Taxonomy" id="51655"/>
    <lineage>
        <taxon>Eukaryota</taxon>
        <taxon>Metazoa</taxon>
        <taxon>Ecdysozoa</taxon>
        <taxon>Arthropoda</taxon>
        <taxon>Hexapoda</taxon>
        <taxon>Insecta</taxon>
        <taxon>Pterygota</taxon>
        <taxon>Neoptera</taxon>
        <taxon>Endopterygota</taxon>
        <taxon>Lepidoptera</taxon>
        <taxon>Glossata</taxon>
        <taxon>Ditrysia</taxon>
        <taxon>Yponomeutoidea</taxon>
        <taxon>Plutellidae</taxon>
        <taxon>Plutella</taxon>
    </lineage>
</organism>
<evidence type="ECO:0000256" key="6">
    <source>
        <dbReference type="ARBA" id="ARBA00022723"/>
    </source>
</evidence>
<evidence type="ECO:0000256" key="14">
    <source>
        <dbReference type="SAM" id="Phobius"/>
    </source>
</evidence>
<keyword evidence="10 14" id="KW-1133">Transmembrane helix</keyword>
<evidence type="ECO:0000259" key="16">
    <source>
        <dbReference type="Pfam" id="PF22248"/>
    </source>
</evidence>
<evidence type="ECO:0000256" key="13">
    <source>
        <dbReference type="ARBA" id="ARBA00023180"/>
    </source>
</evidence>
<keyword evidence="11" id="KW-0482">Metalloprotease</keyword>